<organism evidence="1">
    <name type="scientific">Anguilla anguilla</name>
    <name type="common">European freshwater eel</name>
    <name type="synonym">Muraena anguilla</name>
    <dbReference type="NCBI Taxonomy" id="7936"/>
    <lineage>
        <taxon>Eukaryota</taxon>
        <taxon>Metazoa</taxon>
        <taxon>Chordata</taxon>
        <taxon>Craniata</taxon>
        <taxon>Vertebrata</taxon>
        <taxon>Euteleostomi</taxon>
        <taxon>Actinopterygii</taxon>
        <taxon>Neopterygii</taxon>
        <taxon>Teleostei</taxon>
        <taxon>Anguilliformes</taxon>
        <taxon>Anguillidae</taxon>
        <taxon>Anguilla</taxon>
    </lineage>
</organism>
<protein>
    <submittedName>
        <fullName evidence="1">Uncharacterized protein</fullName>
    </submittedName>
</protein>
<reference evidence="1" key="1">
    <citation type="submission" date="2014-11" db="EMBL/GenBank/DDBJ databases">
        <authorList>
            <person name="Amaro Gonzalez C."/>
        </authorList>
    </citation>
    <scope>NUCLEOTIDE SEQUENCE</scope>
</reference>
<evidence type="ECO:0000313" key="1">
    <source>
        <dbReference type="EMBL" id="JAH01754.1"/>
    </source>
</evidence>
<dbReference type="AlphaFoldDB" id="A0A0E9PB74"/>
<dbReference type="EMBL" id="GBXM01106823">
    <property type="protein sequence ID" value="JAH01754.1"/>
    <property type="molecule type" value="Transcribed_RNA"/>
</dbReference>
<proteinExistence type="predicted"/>
<reference evidence="1" key="2">
    <citation type="journal article" date="2015" name="Fish Shellfish Immunol.">
        <title>Early steps in the European eel (Anguilla anguilla)-Vibrio vulnificus interaction in the gills: Role of the RtxA13 toxin.</title>
        <authorList>
            <person name="Callol A."/>
            <person name="Pajuelo D."/>
            <person name="Ebbesson L."/>
            <person name="Teles M."/>
            <person name="MacKenzie S."/>
            <person name="Amaro C."/>
        </authorList>
    </citation>
    <scope>NUCLEOTIDE SEQUENCE</scope>
</reference>
<accession>A0A0E9PB74</accession>
<sequence>MYQLSNYITKFVDRQGKVLDQPLPKPTRRKVLQ</sequence>
<name>A0A0E9PB74_ANGAN</name>